<keyword evidence="2" id="KW-1185">Reference proteome</keyword>
<sequence length="246" mass="26935">MSKPYIASMTRRQTLKWMGKLAASAAAFPLISGCGDLTDKPSLSGEHWPSLNLTPITGAGYGKDPNLIIVPSSPWPLTLSNDQLQLVASLCDMLIPAEGNIPSATSLGVPDVVNEWVSAPYPNQQNDRDVLLHAFAWIDDEARLRFDKTFVKLNSQQQAQILDDIAYQNAQTKPQFQRIAKAFNRFSRLALAAFFCTDEGSKDLGYMGNVAISGEYPGPSNEAKAHLDSMLHDLGLTEYAFDEGLD</sequence>
<dbReference type="OrthoDB" id="129242at2"/>
<name>A0A1H9Y7F0_THASX</name>
<dbReference type="RefSeq" id="WP_093326768.1">
    <property type="nucleotide sequence ID" value="NZ_AP027363.1"/>
</dbReference>
<organism evidence="1 2">
    <name type="scientific">Thalassotalea agarivorans</name>
    <name type="common">Thalassomonas agarivorans</name>
    <dbReference type="NCBI Taxonomy" id="349064"/>
    <lineage>
        <taxon>Bacteria</taxon>
        <taxon>Pseudomonadati</taxon>
        <taxon>Pseudomonadota</taxon>
        <taxon>Gammaproteobacteria</taxon>
        <taxon>Alteromonadales</taxon>
        <taxon>Colwelliaceae</taxon>
        <taxon>Thalassotalea</taxon>
    </lineage>
</organism>
<reference evidence="1 2" key="1">
    <citation type="submission" date="2016-10" db="EMBL/GenBank/DDBJ databases">
        <authorList>
            <person name="de Groot N.N."/>
        </authorList>
    </citation>
    <scope>NUCLEOTIDE SEQUENCE [LARGE SCALE GENOMIC DNA]</scope>
    <source>
        <strain evidence="1 2">DSM 19706</strain>
    </source>
</reference>
<dbReference type="Proteomes" id="UP000199308">
    <property type="component" value="Unassembled WGS sequence"/>
</dbReference>
<evidence type="ECO:0000313" key="1">
    <source>
        <dbReference type="EMBL" id="SES64849.1"/>
    </source>
</evidence>
<protein>
    <submittedName>
        <fullName evidence="1">Gluconate 2-dehydrogenase subunit 3</fullName>
    </submittedName>
</protein>
<dbReference type="STRING" id="349064.SAMN05660429_00111"/>
<evidence type="ECO:0000313" key="2">
    <source>
        <dbReference type="Proteomes" id="UP000199308"/>
    </source>
</evidence>
<dbReference type="EMBL" id="FOHK01000001">
    <property type="protein sequence ID" value="SES64849.1"/>
    <property type="molecule type" value="Genomic_DNA"/>
</dbReference>
<proteinExistence type="predicted"/>
<dbReference type="AlphaFoldDB" id="A0A1H9Y7F0"/>
<dbReference type="PROSITE" id="PS51257">
    <property type="entry name" value="PROKAR_LIPOPROTEIN"/>
    <property type="match status" value="1"/>
</dbReference>
<dbReference type="Pfam" id="PF13618">
    <property type="entry name" value="Gluconate_2-dh3"/>
    <property type="match status" value="1"/>
</dbReference>
<accession>A0A1H9Y7F0</accession>
<gene>
    <name evidence="1" type="ORF">SAMN05660429_00111</name>
</gene>
<dbReference type="InterPro" id="IPR027056">
    <property type="entry name" value="Gluconate_2DH_su3"/>
</dbReference>